<dbReference type="InterPro" id="IPR006096">
    <property type="entry name" value="Glu/Leu/Phe/Val/Trp_DH_C"/>
</dbReference>
<dbReference type="PANTHER" id="PTHR11606">
    <property type="entry name" value="GLUTAMATE DEHYDROGENASE"/>
    <property type="match status" value="1"/>
</dbReference>
<dbReference type="InterPro" id="IPR006095">
    <property type="entry name" value="Glu/Leu/Phe/Val/Trp_DH"/>
</dbReference>
<gene>
    <name evidence="5" type="ORF">GM51_14710</name>
</gene>
<accession>A0A094PUT1</accession>
<evidence type="ECO:0000313" key="5">
    <source>
        <dbReference type="EMBL" id="KGA15505.1"/>
    </source>
</evidence>
<dbReference type="Gene3D" id="3.40.50.720">
    <property type="entry name" value="NAD(P)-binding Rossmann-like Domain"/>
    <property type="match status" value="1"/>
</dbReference>
<comment type="caution">
    <text evidence="5">The sequence shown here is derived from an EMBL/GenBank/DDBJ whole genome shotgun (WGS) entry which is preliminary data.</text>
</comment>
<protein>
    <recommendedName>
        <fullName evidence="4">Glutamate/phenylalanine/leucine/valine/L-tryptophan dehydrogenase C-terminal domain-containing protein</fullName>
    </recommendedName>
</protein>
<sequence length="416" mass="44813">MNELGKKVETSAFEEVNQRVRFAAELLGISSEIISAIVPCEREVVVSLPLRRDNGSIDVLTGYRIQHSSARGPRKGGIRFHEHVNLDEVRALASLMTWKTALLDVPFGGAKGGVTVDPRTLSAREHEELIRRWTRTIVHVLGPHRDIPAPDMGTTAQTMAWLMDEFHRLEGFQPACVTGKPVALFGAPGREEATGRGVIGVTVAALERRNKSAKGARVVIQGFGNVGRFAALAAVEAGMKVIAISDVTGAIYQQDGIDFSDIDDKFTIASFKSKNEIDPADVLSLEADVLIPAALGGVITDAVAATISAPLVIEAANQPVTADGDATLRARGIEVVPDILANAGGVLGSYFEWTQNIQEFRWPISRFRDELDARMAGAFKNVANTADQHDCTLRDAAFVVAVGRVVESFLLRGQVV</sequence>
<dbReference type="PIRSF" id="PIRSF000185">
    <property type="entry name" value="Glu_DH"/>
    <property type="match status" value="1"/>
</dbReference>
<dbReference type="InterPro" id="IPR033524">
    <property type="entry name" value="Glu/Leu/Phe/Val_DH_AS"/>
</dbReference>
<evidence type="ECO:0000256" key="3">
    <source>
        <dbReference type="ARBA" id="ARBA00023027"/>
    </source>
</evidence>
<dbReference type="InterPro" id="IPR006097">
    <property type="entry name" value="Glu/Leu/Phe/Val/Trp_DH_dimer"/>
</dbReference>
<evidence type="ECO:0000256" key="2">
    <source>
        <dbReference type="ARBA" id="ARBA00023002"/>
    </source>
</evidence>
<dbReference type="EMBL" id="JNSL01000111">
    <property type="protein sequence ID" value="KGA15505.1"/>
    <property type="molecule type" value="Genomic_DNA"/>
</dbReference>
<evidence type="ECO:0000256" key="1">
    <source>
        <dbReference type="ARBA" id="ARBA00006382"/>
    </source>
</evidence>
<reference evidence="5" key="1">
    <citation type="submission" date="2014-06" db="EMBL/GenBank/DDBJ databases">
        <title>Key roles for freshwater Actinobacteria revealed by deep metagenomic sequencing.</title>
        <authorList>
            <person name="Ghai R."/>
            <person name="Mizuno C.M."/>
            <person name="Picazo A."/>
            <person name="Camacho A."/>
            <person name="Rodriguez-Valera F."/>
        </authorList>
    </citation>
    <scope>NUCLEOTIDE SEQUENCE</scope>
</reference>
<dbReference type="PRINTS" id="PR00082">
    <property type="entry name" value="GLFDHDRGNASE"/>
</dbReference>
<dbReference type="InterPro" id="IPR036291">
    <property type="entry name" value="NAD(P)-bd_dom_sf"/>
</dbReference>
<keyword evidence="2" id="KW-0560">Oxidoreductase</keyword>
<evidence type="ECO:0000259" key="4">
    <source>
        <dbReference type="SMART" id="SM00839"/>
    </source>
</evidence>
<dbReference type="Pfam" id="PF00208">
    <property type="entry name" value="ELFV_dehydrog"/>
    <property type="match status" value="1"/>
</dbReference>
<dbReference type="SMART" id="SM00839">
    <property type="entry name" value="ELFV_dehydrog"/>
    <property type="match status" value="1"/>
</dbReference>
<dbReference type="InterPro" id="IPR033922">
    <property type="entry name" value="NAD_bind_Glu_DH"/>
</dbReference>
<proteinExistence type="inferred from homology"/>
<dbReference type="PANTHER" id="PTHR11606:SF24">
    <property type="entry name" value="NAD-SPECIFIC GLUTAMATE DEHYDROGENASE"/>
    <property type="match status" value="1"/>
</dbReference>
<dbReference type="AlphaFoldDB" id="A0A094PUT1"/>
<dbReference type="GO" id="GO:0004352">
    <property type="term" value="F:glutamate dehydrogenase (NAD+) activity"/>
    <property type="evidence" value="ECO:0007669"/>
    <property type="project" value="TreeGrafter"/>
</dbReference>
<dbReference type="SUPFAM" id="SSF51735">
    <property type="entry name" value="NAD(P)-binding Rossmann-fold domains"/>
    <property type="match status" value="1"/>
</dbReference>
<dbReference type="SUPFAM" id="SSF53223">
    <property type="entry name" value="Aminoacid dehydrogenase-like, N-terminal domain"/>
    <property type="match status" value="1"/>
</dbReference>
<dbReference type="InterPro" id="IPR046346">
    <property type="entry name" value="Aminoacid_DH-like_N_sf"/>
</dbReference>
<keyword evidence="3" id="KW-0520">NAD</keyword>
<name>A0A094PUT1_9ZZZZ</name>
<dbReference type="CDD" id="cd01076">
    <property type="entry name" value="NAD_bind_1_Glu_DH"/>
    <property type="match status" value="1"/>
</dbReference>
<dbReference type="PROSITE" id="PS00074">
    <property type="entry name" value="GLFV_DEHYDROGENASE"/>
    <property type="match status" value="1"/>
</dbReference>
<feature type="domain" description="Glutamate/phenylalanine/leucine/valine/L-tryptophan dehydrogenase C-terminal" evidence="4">
    <location>
        <begin position="187"/>
        <end position="413"/>
    </location>
</feature>
<dbReference type="InterPro" id="IPR014362">
    <property type="entry name" value="Glu_DH"/>
</dbReference>
<dbReference type="Gene3D" id="3.40.50.10860">
    <property type="entry name" value="Leucine Dehydrogenase, chain A, domain 1"/>
    <property type="match status" value="1"/>
</dbReference>
<organism evidence="5">
    <name type="scientific">freshwater metagenome</name>
    <dbReference type="NCBI Taxonomy" id="449393"/>
    <lineage>
        <taxon>unclassified sequences</taxon>
        <taxon>metagenomes</taxon>
        <taxon>ecological metagenomes</taxon>
    </lineage>
</organism>
<dbReference type="GO" id="GO:0005739">
    <property type="term" value="C:mitochondrion"/>
    <property type="evidence" value="ECO:0007669"/>
    <property type="project" value="TreeGrafter"/>
</dbReference>
<dbReference type="Pfam" id="PF02812">
    <property type="entry name" value="ELFV_dehydrog_N"/>
    <property type="match status" value="1"/>
</dbReference>
<comment type="similarity">
    <text evidence="1">Belongs to the Glu/Leu/Phe/Val dehydrogenases family.</text>
</comment>
<dbReference type="GO" id="GO:0006538">
    <property type="term" value="P:L-glutamate catabolic process"/>
    <property type="evidence" value="ECO:0007669"/>
    <property type="project" value="TreeGrafter"/>
</dbReference>